<keyword evidence="8" id="KW-0963">Cytoplasm</keyword>
<dbReference type="GO" id="GO:0008897">
    <property type="term" value="F:holo-[acyl-carrier-protein] synthase activity"/>
    <property type="evidence" value="ECO:0007669"/>
    <property type="project" value="UniProtKB-UniRule"/>
</dbReference>
<evidence type="ECO:0000256" key="1">
    <source>
        <dbReference type="ARBA" id="ARBA00022516"/>
    </source>
</evidence>
<dbReference type="InterPro" id="IPR002582">
    <property type="entry name" value="ACPS"/>
</dbReference>
<dbReference type="AlphaFoldDB" id="A0A1A5YFE8"/>
<keyword evidence="5 8" id="KW-0460">Magnesium</keyword>
<proteinExistence type="inferred from homology"/>
<comment type="similarity">
    <text evidence="8">Belongs to the P-Pant transferase superfamily. AcpS family.</text>
</comment>
<feature type="binding site" evidence="8">
    <location>
        <position position="8"/>
    </location>
    <ligand>
        <name>Mg(2+)</name>
        <dbReference type="ChEBI" id="CHEBI:18420"/>
    </ligand>
</feature>
<dbReference type="InterPro" id="IPR008278">
    <property type="entry name" value="4-PPantetheinyl_Trfase_dom"/>
</dbReference>
<reference evidence="10 11" key="1">
    <citation type="submission" date="2016-05" db="EMBL/GenBank/DDBJ databases">
        <title>Paenibacillus oryzae. sp. nov., isolated from the rice root.</title>
        <authorList>
            <person name="Zhang J."/>
            <person name="Zhang X."/>
        </authorList>
    </citation>
    <scope>NUCLEOTIDE SEQUENCE [LARGE SCALE GENOMIC DNA]</scope>
    <source>
        <strain evidence="10 11">1DrF-4</strain>
    </source>
</reference>
<comment type="cofactor">
    <cofactor evidence="8">
        <name>Mg(2+)</name>
        <dbReference type="ChEBI" id="CHEBI:18420"/>
    </cofactor>
</comment>
<name>A0A1A5YFE8_9BACL</name>
<dbReference type="InterPro" id="IPR037143">
    <property type="entry name" value="4-PPantetheinyl_Trfase_dom_sf"/>
</dbReference>
<dbReference type="STRING" id="1844972.A7K91_12390"/>
<gene>
    <name evidence="8" type="primary">acpS</name>
    <name evidence="10" type="ORF">A7K91_12390</name>
</gene>
<protein>
    <recommendedName>
        <fullName evidence="8">Holo-[acyl-carrier-protein] synthase</fullName>
        <shortName evidence="8">Holo-ACP synthase</shortName>
        <ecNumber evidence="8">2.7.8.7</ecNumber>
    </recommendedName>
    <alternativeName>
        <fullName evidence="8">4'-phosphopantetheinyl transferase AcpS</fullName>
    </alternativeName>
</protein>
<evidence type="ECO:0000256" key="5">
    <source>
        <dbReference type="ARBA" id="ARBA00022842"/>
    </source>
</evidence>
<evidence type="ECO:0000313" key="11">
    <source>
        <dbReference type="Proteomes" id="UP000092024"/>
    </source>
</evidence>
<organism evidence="10 11">
    <name type="scientific">Paenibacillus oryzae</name>
    <dbReference type="NCBI Taxonomy" id="1844972"/>
    <lineage>
        <taxon>Bacteria</taxon>
        <taxon>Bacillati</taxon>
        <taxon>Bacillota</taxon>
        <taxon>Bacilli</taxon>
        <taxon>Bacillales</taxon>
        <taxon>Paenibacillaceae</taxon>
        <taxon>Paenibacillus</taxon>
    </lineage>
</organism>
<feature type="domain" description="4'-phosphopantetheinyl transferase" evidence="9">
    <location>
        <begin position="5"/>
        <end position="95"/>
    </location>
</feature>
<dbReference type="Proteomes" id="UP000092024">
    <property type="component" value="Unassembled WGS sequence"/>
</dbReference>
<dbReference type="GO" id="GO:0006633">
    <property type="term" value="P:fatty acid biosynthetic process"/>
    <property type="evidence" value="ECO:0007669"/>
    <property type="project" value="UniProtKB-UniRule"/>
</dbReference>
<evidence type="ECO:0000256" key="4">
    <source>
        <dbReference type="ARBA" id="ARBA00022832"/>
    </source>
</evidence>
<feature type="binding site" evidence="8">
    <location>
        <position position="60"/>
    </location>
    <ligand>
        <name>Mg(2+)</name>
        <dbReference type="ChEBI" id="CHEBI:18420"/>
    </ligand>
</feature>
<sequence>MIIGIGHDLADIERIASTASGRHGTKFMERVLTEDELKTADGLAGARLHQFIAGRFAAKEAVSKAFGCGIGSLIGFRDIQILRDDNGRPHCGLAEEAWVRLGINPEFIEIHVTITHERGLASAFVVVERIKR</sequence>
<evidence type="ECO:0000256" key="3">
    <source>
        <dbReference type="ARBA" id="ARBA00022723"/>
    </source>
</evidence>
<evidence type="ECO:0000259" key="9">
    <source>
        <dbReference type="Pfam" id="PF01648"/>
    </source>
</evidence>
<dbReference type="EMBL" id="LYPA01000065">
    <property type="protein sequence ID" value="OBR64313.1"/>
    <property type="molecule type" value="Genomic_DNA"/>
</dbReference>
<dbReference type="Gene3D" id="3.90.470.20">
    <property type="entry name" value="4'-phosphopantetheinyl transferase domain"/>
    <property type="match status" value="1"/>
</dbReference>
<dbReference type="OrthoDB" id="517356at2"/>
<evidence type="ECO:0000256" key="2">
    <source>
        <dbReference type="ARBA" id="ARBA00022679"/>
    </source>
</evidence>
<dbReference type="NCBIfam" id="TIGR00516">
    <property type="entry name" value="acpS"/>
    <property type="match status" value="1"/>
</dbReference>
<dbReference type="InterPro" id="IPR004568">
    <property type="entry name" value="Ppantetheine-prot_Trfase_dom"/>
</dbReference>
<comment type="subcellular location">
    <subcellularLocation>
        <location evidence="8">Cytoplasm</location>
    </subcellularLocation>
</comment>
<evidence type="ECO:0000256" key="6">
    <source>
        <dbReference type="ARBA" id="ARBA00023098"/>
    </source>
</evidence>
<accession>A0A1A5YFE8</accession>
<evidence type="ECO:0000256" key="8">
    <source>
        <dbReference type="HAMAP-Rule" id="MF_00101"/>
    </source>
</evidence>
<keyword evidence="7 8" id="KW-0275">Fatty acid biosynthesis</keyword>
<dbReference type="EC" id="2.7.8.7" evidence="8"/>
<dbReference type="Pfam" id="PF01648">
    <property type="entry name" value="ACPS"/>
    <property type="match status" value="1"/>
</dbReference>
<keyword evidence="3 8" id="KW-0479">Metal-binding</keyword>
<comment type="function">
    <text evidence="8">Transfers the 4'-phosphopantetheine moiety from coenzyme A to a Ser of acyl-carrier-protein.</text>
</comment>
<keyword evidence="1 8" id="KW-0444">Lipid biosynthesis</keyword>
<comment type="caution">
    <text evidence="10">The sequence shown here is derived from an EMBL/GenBank/DDBJ whole genome shotgun (WGS) entry which is preliminary data.</text>
</comment>
<keyword evidence="2 8" id="KW-0808">Transferase</keyword>
<keyword evidence="11" id="KW-1185">Reference proteome</keyword>
<dbReference type="SUPFAM" id="SSF56214">
    <property type="entry name" value="4'-phosphopantetheinyl transferase"/>
    <property type="match status" value="1"/>
</dbReference>
<dbReference type="GO" id="GO:0000287">
    <property type="term" value="F:magnesium ion binding"/>
    <property type="evidence" value="ECO:0007669"/>
    <property type="project" value="UniProtKB-UniRule"/>
</dbReference>
<comment type="catalytic activity">
    <reaction evidence="8">
        <text>apo-[ACP] + CoA = holo-[ACP] + adenosine 3',5'-bisphosphate + H(+)</text>
        <dbReference type="Rhea" id="RHEA:12068"/>
        <dbReference type="Rhea" id="RHEA-COMP:9685"/>
        <dbReference type="Rhea" id="RHEA-COMP:9690"/>
        <dbReference type="ChEBI" id="CHEBI:15378"/>
        <dbReference type="ChEBI" id="CHEBI:29999"/>
        <dbReference type="ChEBI" id="CHEBI:57287"/>
        <dbReference type="ChEBI" id="CHEBI:58343"/>
        <dbReference type="ChEBI" id="CHEBI:64479"/>
        <dbReference type="EC" id="2.7.8.7"/>
    </reaction>
</comment>
<evidence type="ECO:0000313" key="10">
    <source>
        <dbReference type="EMBL" id="OBR64313.1"/>
    </source>
</evidence>
<dbReference type="HAMAP" id="MF_00101">
    <property type="entry name" value="AcpS"/>
    <property type="match status" value="1"/>
</dbReference>
<keyword evidence="6 8" id="KW-0443">Lipid metabolism</keyword>
<dbReference type="NCBIfam" id="TIGR00556">
    <property type="entry name" value="pantethn_trn"/>
    <property type="match status" value="1"/>
</dbReference>
<evidence type="ECO:0000256" key="7">
    <source>
        <dbReference type="ARBA" id="ARBA00023160"/>
    </source>
</evidence>
<keyword evidence="4 8" id="KW-0276">Fatty acid metabolism</keyword>
<dbReference type="GO" id="GO:0005737">
    <property type="term" value="C:cytoplasm"/>
    <property type="evidence" value="ECO:0007669"/>
    <property type="project" value="UniProtKB-SubCell"/>
</dbReference>
<dbReference type="RefSeq" id="WP_068684853.1">
    <property type="nucleotide sequence ID" value="NZ_LYPA01000065.1"/>
</dbReference>